<evidence type="ECO:0000256" key="12">
    <source>
        <dbReference type="ARBA" id="ARBA00047283"/>
    </source>
</evidence>
<evidence type="ECO:0000256" key="10">
    <source>
        <dbReference type="ARBA" id="ARBA00030399"/>
    </source>
</evidence>
<dbReference type="InterPro" id="IPR004573">
    <property type="entry name" value="rRNA_ssu_MeTfrase_B"/>
</dbReference>
<comment type="caution">
    <text evidence="15">The sequence shown here is derived from an EMBL/GenBank/DDBJ whole genome shotgun (WGS) entry which is preliminary data.</text>
</comment>
<dbReference type="Gene3D" id="1.10.287.730">
    <property type="entry name" value="Helix hairpin bin"/>
    <property type="match status" value="1"/>
</dbReference>
<feature type="binding site" evidence="13">
    <location>
        <position position="333"/>
    </location>
    <ligand>
        <name>S-adenosyl-L-methionine</name>
        <dbReference type="ChEBI" id="CHEBI:59789"/>
    </ligand>
</feature>
<evidence type="ECO:0000259" key="14">
    <source>
        <dbReference type="PROSITE" id="PS51686"/>
    </source>
</evidence>
<keyword evidence="5" id="KW-0698">rRNA processing</keyword>
<dbReference type="Gene3D" id="3.40.50.150">
    <property type="entry name" value="Vaccinia Virus protein VP39"/>
    <property type="match status" value="1"/>
</dbReference>
<gene>
    <name evidence="15" type="primary">rsmB</name>
    <name evidence="15" type="ORF">GPA21_00940</name>
</gene>
<evidence type="ECO:0000256" key="1">
    <source>
        <dbReference type="ARBA" id="ARBA00002724"/>
    </source>
</evidence>
<dbReference type="PRINTS" id="PR02008">
    <property type="entry name" value="RCMTFAMILY"/>
</dbReference>
<evidence type="ECO:0000256" key="2">
    <source>
        <dbReference type="ARBA" id="ARBA00004496"/>
    </source>
</evidence>
<dbReference type="EMBL" id="WTVM01000003">
    <property type="protein sequence ID" value="NMG01540.1"/>
    <property type="molecule type" value="Genomic_DNA"/>
</dbReference>
<feature type="binding site" evidence="13">
    <location>
        <begin position="266"/>
        <end position="272"/>
    </location>
    <ligand>
        <name>S-adenosyl-L-methionine</name>
        <dbReference type="ChEBI" id="CHEBI:59789"/>
    </ligand>
</feature>
<dbReference type="SUPFAM" id="SSF53335">
    <property type="entry name" value="S-adenosyl-L-methionine-dependent methyltransferases"/>
    <property type="match status" value="1"/>
</dbReference>
<dbReference type="InterPro" id="IPR035926">
    <property type="entry name" value="NusB-like_sf"/>
</dbReference>
<dbReference type="PROSITE" id="PS51686">
    <property type="entry name" value="SAM_MT_RSMB_NOP"/>
    <property type="match status" value="1"/>
</dbReference>
<keyword evidence="16" id="KW-1185">Reference proteome</keyword>
<feature type="domain" description="SAM-dependent MTase RsmB/NOP-type" evidence="14">
    <location>
        <begin position="178"/>
        <end position="437"/>
    </location>
</feature>
<dbReference type="InterPro" id="IPR054728">
    <property type="entry name" value="RsmB-like_ferredoxin"/>
</dbReference>
<name>A0A972J8E4_9RHOO</name>
<dbReference type="CDD" id="cd02440">
    <property type="entry name" value="AdoMet_MTases"/>
    <property type="match status" value="1"/>
</dbReference>
<dbReference type="Pfam" id="PF01189">
    <property type="entry name" value="Methyltr_RsmB-F"/>
    <property type="match status" value="1"/>
</dbReference>
<dbReference type="PANTHER" id="PTHR22807:SF61">
    <property type="entry name" value="NOL1_NOP2_SUN FAMILY PROTEIN _ ANTITERMINATION NUSB DOMAIN-CONTAINING PROTEIN"/>
    <property type="match status" value="1"/>
</dbReference>
<dbReference type="Pfam" id="PF22458">
    <property type="entry name" value="RsmF-B_ferredox"/>
    <property type="match status" value="1"/>
</dbReference>
<keyword evidence="4" id="KW-0963">Cytoplasm</keyword>
<evidence type="ECO:0000256" key="8">
    <source>
        <dbReference type="ARBA" id="ARBA00022691"/>
    </source>
</evidence>
<dbReference type="GO" id="GO:0003723">
    <property type="term" value="F:RNA binding"/>
    <property type="evidence" value="ECO:0007669"/>
    <property type="project" value="UniProtKB-UniRule"/>
</dbReference>
<evidence type="ECO:0000313" key="16">
    <source>
        <dbReference type="Proteomes" id="UP000599523"/>
    </source>
</evidence>
<dbReference type="InterPro" id="IPR006027">
    <property type="entry name" value="NusB_RsmB_TIM44"/>
</dbReference>
<evidence type="ECO:0000256" key="7">
    <source>
        <dbReference type="ARBA" id="ARBA00022679"/>
    </source>
</evidence>
<dbReference type="Proteomes" id="UP000599523">
    <property type="component" value="Unassembled WGS sequence"/>
</dbReference>
<dbReference type="GO" id="GO:0008649">
    <property type="term" value="F:rRNA methyltransferase activity"/>
    <property type="evidence" value="ECO:0007669"/>
    <property type="project" value="InterPro"/>
</dbReference>
<accession>A0A972J8E4</accession>
<evidence type="ECO:0000256" key="5">
    <source>
        <dbReference type="ARBA" id="ARBA00022552"/>
    </source>
</evidence>
<feature type="binding site" evidence="13">
    <location>
        <position position="288"/>
    </location>
    <ligand>
        <name>S-adenosyl-L-methionine</name>
        <dbReference type="ChEBI" id="CHEBI:59789"/>
    </ligand>
</feature>
<evidence type="ECO:0000256" key="6">
    <source>
        <dbReference type="ARBA" id="ARBA00022603"/>
    </source>
</evidence>
<keyword evidence="7 13" id="KW-0808">Transferase</keyword>
<dbReference type="FunFam" id="3.40.50.150:FF:000022">
    <property type="entry name" value="Ribosomal RNA small subunit methyltransferase B"/>
    <property type="match status" value="1"/>
</dbReference>
<keyword evidence="8 13" id="KW-0949">S-adenosyl-L-methionine</keyword>
<dbReference type="SUPFAM" id="SSF48013">
    <property type="entry name" value="NusB-like"/>
    <property type="match status" value="1"/>
</dbReference>
<dbReference type="InterPro" id="IPR029063">
    <property type="entry name" value="SAM-dependent_MTases_sf"/>
</dbReference>
<evidence type="ECO:0000256" key="3">
    <source>
        <dbReference type="ARBA" id="ARBA00012140"/>
    </source>
</evidence>
<comment type="function">
    <text evidence="1">Specifically methylates the cytosine at position 967 (m5C967) of 16S rRNA.</text>
</comment>
<protein>
    <recommendedName>
        <fullName evidence="3">16S rRNA (cytosine(967)-C(5))-methyltransferase</fullName>
        <ecNumber evidence="3">2.1.1.176</ecNumber>
    </recommendedName>
    <alternativeName>
        <fullName evidence="10">16S rRNA m5C967 methyltransferase</fullName>
    </alternativeName>
    <alternativeName>
        <fullName evidence="11">rRNA (cytosine-C(5)-)-methyltransferase RsmB</fullName>
    </alternativeName>
</protein>
<dbReference type="RefSeq" id="WP_168986335.1">
    <property type="nucleotide sequence ID" value="NZ_CAWPHM010000264.1"/>
</dbReference>
<dbReference type="Pfam" id="PF01029">
    <property type="entry name" value="NusB"/>
    <property type="match status" value="1"/>
</dbReference>
<evidence type="ECO:0000256" key="9">
    <source>
        <dbReference type="ARBA" id="ARBA00022884"/>
    </source>
</evidence>
<proteinExistence type="inferred from homology"/>
<evidence type="ECO:0000256" key="11">
    <source>
        <dbReference type="ARBA" id="ARBA00031088"/>
    </source>
</evidence>
<dbReference type="EC" id="2.1.1.176" evidence="3"/>
<dbReference type="InterPro" id="IPR023267">
    <property type="entry name" value="RCMT"/>
</dbReference>
<dbReference type="GO" id="GO:0006355">
    <property type="term" value="P:regulation of DNA-templated transcription"/>
    <property type="evidence" value="ECO:0007669"/>
    <property type="project" value="InterPro"/>
</dbReference>
<feature type="active site" description="Nucleophile" evidence="13">
    <location>
        <position position="386"/>
    </location>
</feature>
<comment type="catalytic activity">
    <reaction evidence="12">
        <text>cytidine(967) in 16S rRNA + S-adenosyl-L-methionine = 5-methylcytidine(967) in 16S rRNA + S-adenosyl-L-homocysteine + H(+)</text>
        <dbReference type="Rhea" id="RHEA:42748"/>
        <dbReference type="Rhea" id="RHEA-COMP:10219"/>
        <dbReference type="Rhea" id="RHEA-COMP:10220"/>
        <dbReference type="ChEBI" id="CHEBI:15378"/>
        <dbReference type="ChEBI" id="CHEBI:57856"/>
        <dbReference type="ChEBI" id="CHEBI:59789"/>
        <dbReference type="ChEBI" id="CHEBI:74483"/>
        <dbReference type="ChEBI" id="CHEBI:82748"/>
        <dbReference type="EC" id="2.1.1.176"/>
    </reaction>
</comment>
<dbReference type="GO" id="GO:0005737">
    <property type="term" value="C:cytoplasm"/>
    <property type="evidence" value="ECO:0007669"/>
    <property type="project" value="UniProtKB-SubCell"/>
</dbReference>
<keyword evidence="6 13" id="KW-0489">Methyltransferase</keyword>
<sequence length="438" mass="49086">MSDRRRSHPTNRLPQDSLAYAILEASRLVEKVLGGQNLTDAFEHARHHARPLWPDAVRGAIRDLAWRALRDYGRGDLVLAQLLSKPLPDSVRAVLLVALQRLETRPDQSHTVVDQAVEAVAVVAPGLKGVVNGVLRNALRQAARLAELIERDPVSHYRHPSWWIDRVRRSFPDDWEGVLEAANQPPPMSLRVNLRRTTVDYALAALREDGFAVRRLANDALLLEQPVPVTALPGFAEGRLSVQDAGAQWAARWLDPHAGQRVLDACAAPGGKSAHLLEYADVDLLSLEIDPVRAERIDRNFARLGLRGETRIGDAREPNDWWDGRPFDCILADVPCSASGVVRRHPDIKWLRREKDIRGFVAQQAAILDSLWRTLAPGGRMLYVTCSLFDDENRVQVSQFLARHPDAKRIQIDGADDRQLLPTAENDGFYYALLRKSD</sequence>
<dbReference type="NCBIfam" id="TIGR00563">
    <property type="entry name" value="rsmB"/>
    <property type="match status" value="1"/>
</dbReference>
<keyword evidence="9 13" id="KW-0694">RNA-binding</keyword>
<dbReference type="Gene3D" id="3.30.70.1170">
    <property type="entry name" value="Sun protein, domain 3"/>
    <property type="match status" value="1"/>
</dbReference>
<dbReference type="AlphaFoldDB" id="A0A972J8E4"/>
<evidence type="ECO:0000256" key="4">
    <source>
        <dbReference type="ARBA" id="ARBA00022490"/>
    </source>
</evidence>
<evidence type="ECO:0000256" key="13">
    <source>
        <dbReference type="PROSITE-ProRule" id="PRU01023"/>
    </source>
</evidence>
<organism evidence="15 16">
    <name type="scientific">Azoarcus taiwanensis</name>
    <dbReference type="NCBI Taxonomy" id="666964"/>
    <lineage>
        <taxon>Bacteria</taxon>
        <taxon>Pseudomonadati</taxon>
        <taxon>Pseudomonadota</taxon>
        <taxon>Betaproteobacteria</taxon>
        <taxon>Rhodocyclales</taxon>
        <taxon>Zoogloeaceae</taxon>
        <taxon>Azoarcus</taxon>
    </lineage>
</organism>
<dbReference type="Gene3D" id="1.10.940.10">
    <property type="entry name" value="NusB-like"/>
    <property type="match status" value="1"/>
</dbReference>
<dbReference type="NCBIfam" id="NF008149">
    <property type="entry name" value="PRK10901.1"/>
    <property type="match status" value="1"/>
</dbReference>
<dbReference type="InterPro" id="IPR001678">
    <property type="entry name" value="MeTrfase_RsmB-F_NOP2_dom"/>
</dbReference>
<dbReference type="InterPro" id="IPR049560">
    <property type="entry name" value="MeTrfase_RsmB-F_NOP2_cat"/>
</dbReference>
<dbReference type="PANTHER" id="PTHR22807">
    <property type="entry name" value="NOP2 YEAST -RELATED NOL1/NOP2/FMU SUN DOMAIN-CONTAINING"/>
    <property type="match status" value="1"/>
</dbReference>
<evidence type="ECO:0000313" key="15">
    <source>
        <dbReference type="EMBL" id="NMG01540.1"/>
    </source>
</evidence>
<reference evidence="15" key="1">
    <citation type="submission" date="2019-12" db="EMBL/GenBank/DDBJ databases">
        <title>Comparative genomics gives insights into the taxonomy of the Azoarcus-Aromatoleum group and reveals separate origins of nif in the plant-associated Azoarcus and non-plant-associated Aromatoleum sub-groups.</title>
        <authorList>
            <person name="Lafos M."/>
            <person name="Maluk M."/>
            <person name="Batista M."/>
            <person name="Junghare M."/>
            <person name="Carmona M."/>
            <person name="Faoro H."/>
            <person name="Cruz L.M."/>
            <person name="Battistoni F."/>
            <person name="De Souza E."/>
            <person name="Pedrosa F."/>
            <person name="Chen W.-M."/>
            <person name="Poole P.S."/>
            <person name="Dixon R.A."/>
            <person name="James E.K."/>
        </authorList>
    </citation>
    <scope>NUCLEOTIDE SEQUENCE</scope>
    <source>
        <strain evidence="15">NSC3</strain>
    </source>
</reference>
<comment type="similarity">
    <text evidence="13">Belongs to the class I-like SAM-binding methyltransferase superfamily. RsmB/NOP family.</text>
</comment>
<feature type="binding site" evidence="13">
    <location>
        <position position="314"/>
    </location>
    <ligand>
        <name>S-adenosyl-L-methionine</name>
        <dbReference type="ChEBI" id="CHEBI:59789"/>
    </ligand>
</feature>
<comment type="subcellular location">
    <subcellularLocation>
        <location evidence="2">Cytoplasm</location>
    </subcellularLocation>
</comment>